<feature type="domain" description="Immunoglobulin" evidence="1">
    <location>
        <begin position="1689"/>
        <end position="1767"/>
    </location>
</feature>
<evidence type="ECO:0000259" key="1">
    <source>
        <dbReference type="SMART" id="SM00409"/>
    </source>
</evidence>
<dbReference type="Pfam" id="PF13585">
    <property type="entry name" value="CHU_C"/>
    <property type="match status" value="1"/>
</dbReference>
<dbReference type="InterPro" id="IPR036116">
    <property type="entry name" value="FN3_sf"/>
</dbReference>
<dbReference type="Pfam" id="PF05345">
    <property type="entry name" value="He_PIG"/>
    <property type="match status" value="5"/>
</dbReference>
<accession>A0A1M5NL31</accession>
<evidence type="ECO:0000259" key="2">
    <source>
        <dbReference type="SMART" id="SM00736"/>
    </source>
</evidence>
<dbReference type="SMART" id="SM00736">
    <property type="entry name" value="CADG"/>
    <property type="match status" value="3"/>
</dbReference>
<dbReference type="InterPro" id="IPR013783">
    <property type="entry name" value="Ig-like_fold"/>
</dbReference>
<feature type="domain" description="Dystroglycan-type cadherin-like" evidence="2">
    <location>
        <begin position="846"/>
        <end position="938"/>
    </location>
</feature>
<feature type="domain" description="Immunoglobulin" evidence="1">
    <location>
        <begin position="1370"/>
        <end position="1443"/>
    </location>
</feature>
<dbReference type="Gene3D" id="2.60.40.10">
    <property type="entry name" value="Immunoglobulins"/>
    <property type="match status" value="6"/>
</dbReference>
<dbReference type="STRING" id="288992.SAMN04488522_108185"/>
<feature type="domain" description="Immunoglobulin" evidence="1">
    <location>
        <begin position="1286"/>
        <end position="1359"/>
    </location>
</feature>
<evidence type="ECO:0000313" key="3">
    <source>
        <dbReference type="EMBL" id="SHG90218.1"/>
    </source>
</evidence>
<feature type="domain" description="Dystroglycan-type cadherin-like" evidence="2">
    <location>
        <begin position="1117"/>
        <end position="1201"/>
    </location>
</feature>
<dbReference type="SUPFAM" id="SSF49265">
    <property type="entry name" value="Fibronectin type III"/>
    <property type="match status" value="1"/>
</dbReference>
<reference evidence="4" key="1">
    <citation type="submission" date="2016-11" db="EMBL/GenBank/DDBJ databases">
        <authorList>
            <person name="Varghese N."/>
            <person name="Submissions S."/>
        </authorList>
    </citation>
    <scope>NUCLEOTIDE SEQUENCE [LARGE SCALE GENOMIC DNA]</scope>
    <source>
        <strain evidence="4">DSM 16990</strain>
    </source>
</reference>
<dbReference type="Proteomes" id="UP000184287">
    <property type="component" value="Unassembled WGS sequence"/>
</dbReference>
<dbReference type="EMBL" id="FQUQ01000008">
    <property type="protein sequence ID" value="SHG90218.1"/>
    <property type="molecule type" value="Genomic_DNA"/>
</dbReference>
<dbReference type="InterPro" id="IPR003599">
    <property type="entry name" value="Ig_sub"/>
</dbReference>
<dbReference type="RefSeq" id="WP_084529465.1">
    <property type="nucleotide sequence ID" value="NZ_FQUQ01000008.1"/>
</dbReference>
<dbReference type="InterPro" id="IPR044023">
    <property type="entry name" value="Ig_7"/>
</dbReference>
<feature type="domain" description="Dystroglycan-type cadherin-like" evidence="2">
    <location>
        <begin position="1028"/>
        <end position="1114"/>
    </location>
</feature>
<keyword evidence="4" id="KW-1185">Reference proteome</keyword>
<feature type="domain" description="Immunoglobulin" evidence="1">
    <location>
        <begin position="1609"/>
        <end position="1683"/>
    </location>
</feature>
<organism evidence="3 4">
    <name type="scientific">Pedobacter caeni</name>
    <dbReference type="NCBI Taxonomy" id="288992"/>
    <lineage>
        <taxon>Bacteria</taxon>
        <taxon>Pseudomonadati</taxon>
        <taxon>Bacteroidota</taxon>
        <taxon>Sphingobacteriia</taxon>
        <taxon>Sphingobacteriales</taxon>
        <taxon>Sphingobacteriaceae</taxon>
        <taxon>Pedobacter</taxon>
    </lineage>
</organism>
<evidence type="ECO:0000313" key="4">
    <source>
        <dbReference type="Proteomes" id="UP000184287"/>
    </source>
</evidence>
<dbReference type="OrthoDB" id="1236981at2"/>
<dbReference type="SUPFAM" id="SSF49313">
    <property type="entry name" value="Cadherin-like"/>
    <property type="match status" value="5"/>
</dbReference>
<dbReference type="InterPro" id="IPR015919">
    <property type="entry name" value="Cadherin-like_sf"/>
</dbReference>
<dbReference type="InterPro" id="IPR026341">
    <property type="entry name" value="T9SS_type_B"/>
</dbReference>
<dbReference type="SMART" id="SM00409">
    <property type="entry name" value="IG"/>
    <property type="match status" value="6"/>
</dbReference>
<dbReference type="NCBIfam" id="TIGR04131">
    <property type="entry name" value="Bac_Flav_CTERM"/>
    <property type="match status" value="1"/>
</dbReference>
<dbReference type="GO" id="GO:0005509">
    <property type="term" value="F:calcium ion binding"/>
    <property type="evidence" value="ECO:0007669"/>
    <property type="project" value="InterPro"/>
</dbReference>
<feature type="domain" description="Immunoglobulin" evidence="1">
    <location>
        <begin position="530"/>
        <end position="604"/>
    </location>
</feature>
<feature type="domain" description="Immunoglobulin" evidence="1">
    <location>
        <begin position="1777"/>
        <end position="1852"/>
    </location>
</feature>
<protein>
    <submittedName>
        <fullName evidence="3">Gliding motility-associated C-terminal domain-containing protein</fullName>
    </submittedName>
</protein>
<dbReference type="Pfam" id="PF19081">
    <property type="entry name" value="Ig_7"/>
    <property type="match status" value="27"/>
</dbReference>
<dbReference type="GO" id="GO:0016020">
    <property type="term" value="C:membrane"/>
    <property type="evidence" value="ECO:0007669"/>
    <property type="project" value="InterPro"/>
</dbReference>
<name>A0A1M5NL31_9SPHI</name>
<dbReference type="InterPro" id="IPR006644">
    <property type="entry name" value="Cadg"/>
</dbReference>
<proteinExistence type="predicted"/>
<sequence length="3958" mass="402787">MKCTSTPPGKLKKSFLVFLSIILAITLINLKSYAQSQQRVYATTADDGTFGVCLLCSVSAPGQAVDNNVNTASTVTAGVSLLGGGIYQNLIFPAGNLPGNNTGVVVKVSTGTTLSLSVLGAIKVQAYFNNTPVGVVRDGGTALLNLLANGNQAEIFVPGPGVPYNRVRVTVDGGALAALTSINVFHAYYLQNTTNINCDAPIDELHGISGTVGALGGVNNAANAIDGVESTYATLGSALGLVGFAQETVVFPGLSAATDSVRMLVSSGPTLLSLELLGSVSIETFNGNVSNGLVPGTGGLLKLRLLSPGSSIGVLSFAPGVPFDRVQLRIGGVASLLNSINLHEVSRSMALPTIININSTASATGIACTGDGVVLNINSPEVGAIYTWYTQATGGTGVTGTSYTPTGLTTGVNNFYVSGKRNGCTNESPRKLVSITVNNPILPVVSTVTPICSGSKATLQIGAPVVGETYRWYDAAVGGTLVFTGETFLTPILAANTSYYVESVIGACSSARQQVDVTVNPLPADAQVSSTNVNISTGQTATLTATAPTAGSTINWYTVATGGSPVATGTSFTTPALTVNTTYYVGTQSAGGCLSQNRVAVNVIVTNVTPGVTCKSANAQSNGIQGICIGCEVSDPNFSVDADPLNFSSIRLAVGVLGVGYQKLIFPTAGVLTDSIRLDLRLPGNIVDLSLLGGISVNVKNGNATVASYDLNSALIHLTLLGGDRFKVTVPAGGAYDAVEVRFGAVLSAVTALDIFGAEVIYPKPTVAAAGLNICSGASTTLTATPNGGTDLKWYADATGGVALATGNTFSPANLTATTTYYIEVGKGSCVNTERVPVTVNVNPAIVFATAPLSNATLASAYSKQIPVATGGTPAFNYTLAPGSTLPAGLTLSATGLISGTPTAVEGPYTFSVLATDSKGCTATAAYNLNVTAGLSLPAATLPNGTVNTVYPTQTLPAATGGTGPFTYVATNLPPGLTFDPVTREITGTPTQAGTYPVHVTVTDVNGNTKTADYTIIVRDPLALPTATLANGTVGIPYPTQAIPAATGGIGPFTYSAPAASLPPGLIFDPVTREITGTPTLAGTYTIPVTVTDGDGKTTTRDYTIVVGSPLVLPPATLADGNVNVGYTSQPIPSATGGTGPYTYAATNLPPGLTFDPATRVISGTPTQSGLYSVSVTVTDNTGTTATNTYPLRVIGALNLPTMVLADGTVGTVYTEQTLPEVTGGTGPYTYTSADLPPGLNFDPVTRKLTGTPTQGGTFTFSITAKDAANNSTTTAFTVKVKVDAPVAASVSICSGSTATLSVSNTLPGVTYNWYASTGNTPVFTGATYTTAALSSNTTYYVEAVSGTATSSRTAVTVTARPTPALAVVSAGQSISAGQTATLTASAEAGNTINWFTTPTGGTAVGTGTSFTTPALNTTTTYYAETANSTGCVSATRVAVVVTVTSGPVNPNCNAATAQVTKIESLLCLLCGITDPAGSTDADPATFTTINLGVNVAGVAYQKLIFPNQGAATDSIRLDFETPVGLADIGLINGGTITVYNGNTVVKVYPLSSPLLNLQLLSGNRILVTVPATGAFNAVEIRVGAVANLLSRYNIYGASIIYPNPTVAATGQTICAGNTTTLTATANGGTTLKWYDSATSGTVLGTGETFTTPALTATTTYYIEVSKAGCANTVRVPVKVTVTAAPTAPVLATVLPVCYGSTASLAVNAPGAGVSYKWYTVSTGGTSIFTGSTFVTPALTANTTYYVEASNPGCGTSTRTAVPVTVNPIVTLPQIQASATTVGSGQTVTLNATSPDANVTFNWFDSATATTPKFTGATYVTEPLTATTTYYLEAKSNATGCTSVSRVQVTITVDNSLPSPVPCQAAVSETHDVVGVALLSAIFNPQLAIDNDTRTGSSLVMPVGLLGAAVYQRLGFGSVSSIGDTVKVLLSAPGKLLSLGLLSSIQVGTYNGATSNNDAVSINNSLIHLELLSNNSQALISFVPTAAFDQVEVRLNSGLAGVLSTVDVNYGRRVLVAPALTAANPTICATQTATLTVQNPNAALTYKWYDSRLPAAVALATGTSFTTPALNATTNYYVEASSTSGCASYRTQVTVTVTPAPAVPELVTANINTCVGTTVTLAVKNPLAGITYKWYDATGVTELATGTTFTTPAIAASINYQVAAVSTACNVPSASKALAQITATGLDSPVITPTSATVRSGSAAALTASSSTAGVIFKWYDSQAPGATPVFTGANFVTGPLTNTGATPIVFTYYVSGEIAGGCTSTTLTTTTITVLPAVNPNNDLPCEVATIQKRAGVDGVALLGGVFNPGLATDLSSTTASSLVIPVGLLGASAYQHIGFTGLSVVGDTVRIGITSPGKLLTLAVLPSIEITTYKDLVSNGDMMVLSNSNPLIKLELFSDNSGGVISFVPSKQFDGVELRLRSGLASVLSTLDFNYARRSLVVPTVLSANVSACLGTAATLSVQNPIAGTTYTWYKGTAPASVGTGTTFATETTLTAGTYDYYVTADRNGCASAKTKVTVTILAAPDAPVELAGNPKTTCPNVSVSLGVTPVAGISFNWFDALTGGNNLATNTSTYTTAANLTPGVYNFYVEASNANSCTSTAARTKITLTVNPPATPADITVTGADAPLCKDTKATLTASSTTVTAPVFTWYRDAALTDLAFTGPLYEPVITASTTFYVSVNGTNVCASTPANAKVVTITVNPPAIASDITVTGAGAPLCKGSKATLTASSTTVTNPKFTWYADAALTTVLASTAIYEPTLTATTTFYATVSGDNKCPNLPADAKAVTVTVNTPGTAADIAVAGNDAPFCLGTKASFKASTTTVTNPTFIWYTDAALTTEVFRGATFEPTLTASITYYVTVSGDNKCPNDPADAKVVAVVVNTPATAADITVAGNDVPFCKGTKAKFTASSTTVTAPVFTWYRDADLTDVAFTGPVFEPVLNANATYYVTVRGTNRCESLKAEAKVVTVVINPPAVSTDITVAGNNAPFCNGAKALLTASSTTVTSPVFTWYSDAALTTVVSTGPVFEPTLTATTTYYVTVSGTNKCANLSGDAKIVTLIVNTPSDASDVIVTGADLAVCAGATIKLTATSTTVTSPVFTWYTDAALSNAIFTGAVLERPVTAAVTYYVTVKGANKCENLAGTGKAVAVSVNPPATAADINVTGNQAAVCAGAKLTLTATAPTVTNPKFIWYSDASLTTEVFRGPIYEPTVTANTTYYVTVSGDNRCPNGPADAKVVAITTNTPATAADITVAGNDAPYCAGTKATLTAGTTTVTNPVFTWYSDADLTTVVANTAVFEPTLTSTTTFYVTVRGSNRCENLKAGAKAVTVVINPPALSTDITVTGNSNALCAGSKALLTASSTTVTSPVFTWYTNAALTNVAATGAIFEPTLTATTTFYVTVRGANRCENAAADAKVVTVTVNTPADASDVVVAGADVPVCAGTTVKLTASSTTVTNPVFTWYTDAALTNAVFTGAILEKVQNATITYYVTVKGDNKCESLPGTAKVITLTVNPLPDVPVIANANSLAVCSGDGITLNIQSPQAGVTFEWYNAATGGTLLGTGTSLPTGPLAIATDFYVLAKSASGCGSTTGRVKATVTVSPKPAVPTVTSATATACPGSTTVLSVSGPVPGITYSWYDVATGGTALGTGTNFTTPAITAGKTFYVGASTATCSSDSRTAVSVSVQVSPNAPTSVNGATDPICAGNTTVLSVNNPDAALTYRWYTSAAGGTSLSEGSSFTTPSLAATTTYYVEAVNKATGCSSATRTSVVVTILPKLTAPVVSVQAATATTVNFAWAAVAGAKGYEVSVDGGTNWIAPSSGAAGLTHLISGLKPDQAVTIRVRAVGQLPCQLSDAASLNSKAENPLGNQIFIPNTFTPNGDGKNDVLYVYGNTIAKLKLRVYNQWGQFIYESLNVQSGWDGTYKGEIQPNGVYVYIAEVEFNDGTKTSKKGTITLLR</sequence>
<gene>
    <name evidence="3" type="ORF">SAMN04488522_108185</name>
</gene>